<sequence length="209" mass="24006">MNEDIKLHVKNCTVCNKTKALNRKPRAALHNDFVGHPMDRVALDVIGPLPKSRKNNKFSLGIGDHLTRWMEAYPLPHQKAEQVAEKLIFEFMSRFGTPLEIQTDQGRNFEGEIFTHVCKLFEGNTVEDEDYFIMASVPYNVTWGFSQDTDLKIHTESGEIVEEIDIVELTGQSEEMTIAEEMVEKQTETECNDLQTIQNLKTELENLKF</sequence>
<dbReference type="GO" id="GO:0003676">
    <property type="term" value="F:nucleic acid binding"/>
    <property type="evidence" value="ECO:0007669"/>
    <property type="project" value="InterPro"/>
</dbReference>
<accession>A0A6J8EM12</accession>
<keyword evidence="3" id="KW-1185">Reference proteome</keyword>
<reference evidence="2 3" key="1">
    <citation type="submission" date="2020-06" db="EMBL/GenBank/DDBJ databases">
        <authorList>
            <person name="Li R."/>
            <person name="Bekaert M."/>
        </authorList>
    </citation>
    <scope>NUCLEOTIDE SEQUENCE [LARGE SCALE GENOMIC DNA]</scope>
    <source>
        <strain evidence="3">wild</strain>
    </source>
</reference>
<organism evidence="2 3">
    <name type="scientific">Mytilus coruscus</name>
    <name type="common">Sea mussel</name>
    <dbReference type="NCBI Taxonomy" id="42192"/>
    <lineage>
        <taxon>Eukaryota</taxon>
        <taxon>Metazoa</taxon>
        <taxon>Spiralia</taxon>
        <taxon>Lophotrochozoa</taxon>
        <taxon>Mollusca</taxon>
        <taxon>Bivalvia</taxon>
        <taxon>Autobranchia</taxon>
        <taxon>Pteriomorphia</taxon>
        <taxon>Mytilida</taxon>
        <taxon>Mytiloidea</taxon>
        <taxon>Mytilidae</taxon>
        <taxon>Mytilinae</taxon>
        <taxon>Mytilus</taxon>
    </lineage>
</organism>
<dbReference type="AlphaFoldDB" id="A0A6J8EM12"/>
<name>A0A6J8EM12_MYTCO</name>
<dbReference type="Gene3D" id="3.30.420.10">
    <property type="entry name" value="Ribonuclease H-like superfamily/Ribonuclease H"/>
    <property type="match status" value="1"/>
</dbReference>
<evidence type="ECO:0000313" key="3">
    <source>
        <dbReference type="Proteomes" id="UP000507470"/>
    </source>
</evidence>
<dbReference type="OrthoDB" id="6159079at2759"/>
<dbReference type="EMBL" id="CACVKT020009360">
    <property type="protein sequence ID" value="CAC5421649.1"/>
    <property type="molecule type" value="Genomic_DNA"/>
</dbReference>
<gene>
    <name evidence="2" type="ORF">MCOR_53744</name>
</gene>
<dbReference type="InterPro" id="IPR052160">
    <property type="entry name" value="Gypsy_RT_Integrase-like"/>
</dbReference>
<dbReference type="InterPro" id="IPR001584">
    <property type="entry name" value="Integrase_cat-core"/>
</dbReference>
<dbReference type="InterPro" id="IPR036397">
    <property type="entry name" value="RNaseH_sf"/>
</dbReference>
<dbReference type="GO" id="GO:0015074">
    <property type="term" value="P:DNA integration"/>
    <property type="evidence" value="ECO:0007669"/>
    <property type="project" value="InterPro"/>
</dbReference>
<dbReference type="InterPro" id="IPR012337">
    <property type="entry name" value="RNaseH-like_sf"/>
</dbReference>
<dbReference type="PANTHER" id="PTHR47266">
    <property type="entry name" value="ENDONUCLEASE-RELATED"/>
    <property type="match status" value="1"/>
</dbReference>
<dbReference type="SUPFAM" id="SSF53098">
    <property type="entry name" value="Ribonuclease H-like"/>
    <property type="match status" value="1"/>
</dbReference>
<dbReference type="PROSITE" id="PS50994">
    <property type="entry name" value="INTEGRASE"/>
    <property type="match status" value="1"/>
</dbReference>
<protein>
    <recommendedName>
        <fullName evidence="1">Integrase catalytic domain-containing protein</fullName>
    </recommendedName>
</protein>
<evidence type="ECO:0000259" key="1">
    <source>
        <dbReference type="PROSITE" id="PS50994"/>
    </source>
</evidence>
<feature type="domain" description="Integrase catalytic" evidence="1">
    <location>
        <begin position="33"/>
        <end position="121"/>
    </location>
</feature>
<dbReference type="Proteomes" id="UP000507470">
    <property type="component" value="Unassembled WGS sequence"/>
</dbReference>
<proteinExistence type="predicted"/>
<evidence type="ECO:0000313" key="2">
    <source>
        <dbReference type="EMBL" id="CAC5421649.1"/>
    </source>
</evidence>